<dbReference type="SUPFAM" id="SSF47757">
    <property type="entry name" value="Chemotaxis receptor methyltransferase CheR, N-terminal domain"/>
    <property type="match status" value="1"/>
</dbReference>
<dbReference type="InterPro" id="IPR050903">
    <property type="entry name" value="Bact_Chemotaxis_MeTrfase"/>
</dbReference>
<keyword evidence="3" id="KW-1185">Reference proteome</keyword>
<dbReference type="OrthoDB" id="9816309at2"/>
<evidence type="ECO:0000259" key="1">
    <source>
        <dbReference type="PROSITE" id="PS50123"/>
    </source>
</evidence>
<dbReference type="RefSeq" id="WP_109721275.1">
    <property type="nucleotide sequence ID" value="NZ_QEQK01000015.1"/>
</dbReference>
<dbReference type="EMBL" id="QEQK01000015">
    <property type="protein sequence ID" value="PWN54985.1"/>
    <property type="molecule type" value="Genomic_DNA"/>
</dbReference>
<reference evidence="2 3" key="1">
    <citation type="submission" date="2018-05" db="EMBL/GenBank/DDBJ databases">
        <title>Abyssibacter profundi OUC007T gen. nov., sp. nov, a marine bacterium isolated from seawater of the Mariana Trench.</title>
        <authorList>
            <person name="Zhou S."/>
        </authorList>
    </citation>
    <scope>NUCLEOTIDE SEQUENCE [LARGE SCALE GENOMIC DNA]</scope>
    <source>
        <strain evidence="2 3">OUC007</strain>
    </source>
</reference>
<dbReference type="PRINTS" id="PR00996">
    <property type="entry name" value="CHERMTFRASE"/>
</dbReference>
<sequence length="273" mass="31068">MTDPEILRIEVDLVIQAMYERFGLDFRQYSRASLERRLLGLVEQLELARVSELIPRLLHEPGFVDRAVNGIAVNVTEPFRDPECFAAIREQVFPVLRTYSYFKIWHAGCASGEEVYSMAILLKEAGLLDRAQIYATDINTDALARAKDGIYPAESIARGERNYLAAGGTGRLADYTVQQYGAARFDASLRDNMVFSQHNIVSDEVFGEMVLVMCRNVLIYFERDLQNRVVDLFRRSLARRGFLALGAKESLLHLSAGQRFECLDRDARLYRAI</sequence>
<evidence type="ECO:0000313" key="2">
    <source>
        <dbReference type="EMBL" id="PWN54985.1"/>
    </source>
</evidence>
<dbReference type="SUPFAM" id="SSF53335">
    <property type="entry name" value="S-adenosyl-L-methionine-dependent methyltransferases"/>
    <property type="match status" value="1"/>
</dbReference>
<dbReference type="Proteomes" id="UP000251800">
    <property type="component" value="Unassembled WGS sequence"/>
</dbReference>
<dbReference type="PROSITE" id="PS50123">
    <property type="entry name" value="CHER"/>
    <property type="match status" value="1"/>
</dbReference>
<dbReference type="Gene3D" id="3.40.50.150">
    <property type="entry name" value="Vaccinia Virus protein VP39"/>
    <property type="match status" value="1"/>
</dbReference>
<dbReference type="GO" id="GO:0008757">
    <property type="term" value="F:S-adenosylmethionine-dependent methyltransferase activity"/>
    <property type="evidence" value="ECO:0007669"/>
    <property type="project" value="InterPro"/>
</dbReference>
<dbReference type="PANTHER" id="PTHR24422">
    <property type="entry name" value="CHEMOTAXIS PROTEIN METHYLTRANSFERASE"/>
    <property type="match status" value="1"/>
</dbReference>
<proteinExistence type="predicted"/>
<accession>A0A383XQT1</accession>
<organism evidence="2 3">
    <name type="scientific">Abyssibacter profundi</name>
    <dbReference type="NCBI Taxonomy" id="2182787"/>
    <lineage>
        <taxon>Bacteria</taxon>
        <taxon>Pseudomonadati</taxon>
        <taxon>Pseudomonadota</taxon>
        <taxon>Gammaproteobacteria</taxon>
        <taxon>Chromatiales</taxon>
        <taxon>Oceanococcaceae</taxon>
        <taxon>Abyssibacter</taxon>
    </lineage>
</organism>
<gene>
    <name evidence="2" type="ORF">DEH80_14705</name>
</gene>
<dbReference type="AlphaFoldDB" id="A0A383XQT1"/>
<protein>
    <submittedName>
        <fullName evidence="2">Chemotaxis protein CheR</fullName>
    </submittedName>
</protein>
<dbReference type="InterPro" id="IPR029063">
    <property type="entry name" value="SAM-dependent_MTases_sf"/>
</dbReference>
<dbReference type="PANTHER" id="PTHR24422:SF8">
    <property type="entry name" value="CHEMOTAXIS PROTEIN"/>
    <property type="match status" value="1"/>
</dbReference>
<feature type="domain" description="CheR-type methyltransferase" evidence="1">
    <location>
        <begin position="1"/>
        <end position="261"/>
    </location>
</feature>
<dbReference type="Pfam" id="PF01739">
    <property type="entry name" value="CheR"/>
    <property type="match status" value="1"/>
</dbReference>
<name>A0A383XQT1_9GAMM</name>
<dbReference type="InterPro" id="IPR000780">
    <property type="entry name" value="CheR_MeTrfase"/>
</dbReference>
<evidence type="ECO:0000313" key="3">
    <source>
        <dbReference type="Proteomes" id="UP000251800"/>
    </source>
</evidence>
<dbReference type="SMART" id="SM00138">
    <property type="entry name" value="MeTrc"/>
    <property type="match status" value="1"/>
</dbReference>
<dbReference type="InterPro" id="IPR022641">
    <property type="entry name" value="CheR_N"/>
</dbReference>
<dbReference type="Pfam" id="PF03705">
    <property type="entry name" value="CheR_N"/>
    <property type="match status" value="1"/>
</dbReference>
<dbReference type="InterPro" id="IPR022642">
    <property type="entry name" value="CheR_C"/>
</dbReference>
<comment type="caution">
    <text evidence="2">The sequence shown here is derived from an EMBL/GenBank/DDBJ whole genome shotgun (WGS) entry which is preliminary data.</text>
</comment>